<evidence type="ECO:0000259" key="11">
    <source>
        <dbReference type="Pfam" id="PF17960"/>
    </source>
</evidence>
<reference evidence="12" key="3">
    <citation type="submission" date="2025-09" db="UniProtKB">
        <authorList>
            <consortium name="Ensembl"/>
        </authorList>
    </citation>
    <scope>IDENTIFICATION</scope>
</reference>
<evidence type="ECO:0000256" key="8">
    <source>
        <dbReference type="ARBA" id="ARBA00023136"/>
    </source>
</evidence>
<evidence type="ECO:0000256" key="9">
    <source>
        <dbReference type="ARBA" id="ARBA00023157"/>
    </source>
</evidence>
<dbReference type="GO" id="GO:0005886">
    <property type="term" value="C:plasma membrane"/>
    <property type="evidence" value="ECO:0007669"/>
    <property type="project" value="UniProtKB-SubCell"/>
</dbReference>
<evidence type="ECO:0000256" key="3">
    <source>
        <dbReference type="ARBA" id="ARBA00022553"/>
    </source>
</evidence>
<keyword evidence="10" id="KW-0325">Glycoprotein</keyword>
<reference evidence="12" key="2">
    <citation type="submission" date="2025-08" db="UniProtKB">
        <authorList>
            <consortium name="Ensembl"/>
        </authorList>
    </citation>
    <scope>IDENTIFICATION</scope>
</reference>
<dbReference type="GeneTree" id="ENSGT01050000244850"/>
<evidence type="ECO:0000313" key="13">
    <source>
        <dbReference type="Proteomes" id="UP000314982"/>
    </source>
</evidence>
<evidence type="ECO:0000256" key="10">
    <source>
        <dbReference type="ARBA" id="ARBA00023180"/>
    </source>
</evidence>
<name>A0A4W5QK01_9TELE</name>
<keyword evidence="9" id="KW-1015">Disulfide bond</keyword>
<keyword evidence="5" id="KW-0732">Signal</keyword>
<dbReference type="InterPro" id="IPR013783">
    <property type="entry name" value="Ig-like_fold"/>
</dbReference>
<evidence type="ECO:0000256" key="5">
    <source>
        <dbReference type="ARBA" id="ARBA00022729"/>
    </source>
</evidence>
<evidence type="ECO:0000256" key="6">
    <source>
        <dbReference type="ARBA" id="ARBA00022737"/>
    </source>
</evidence>
<dbReference type="Pfam" id="PF17960">
    <property type="entry name" value="TIG_plexin"/>
    <property type="match status" value="1"/>
</dbReference>
<feature type="domain" description="Plexin TIG" evidence="11">
    <location>
        <begin position="31"/>
        <end position="95"/>
    </location>
</feature>
<accession>A0A4W5QK01</accession>
<keyword evidence="13" id="KW-1185">Reference proteome</keyword>
<reference evidence="13" key="1">
    <citation type="submission" date="2018-06" db="EMBL/GenBank/DDBJ databases">
        <title>Genome assembly of Danube salmon.</title>
        <authorList>
            <person name="Macqueen D.J."/>
            <person name="Gundappa M.K."/>
        </authorList>
    </citation>
    <scope>NUCLEOTIDE SEQUENCE [LARGE SCALE GENOMIC DNA]</scope>
</reference>
<dbReference type="GO" id="GO:0004888">
    <property type="term" value="F:transmembrane signaling receptor activity"/>
    <property type="evidence" value="ECO:0007669"/>
    <property type="project" value="UniProtKB-ARBA"/>
</dbReference>
<organism evidence="12 13">
    <name type="scientific">Hucho hucho</name>
    <name type="common">huchen</name>
    <dbReference type="NCBI Taxonomy" id="62062"/>
    <lineage>
        <taxon>Eukaryota</taxon>
        <taxon>Metazoa</taxon>
        <taxon>Chordata</taxon>
        <taxon>Craniata</taxon>
        <taxon>Vertebrata</taxon>
        <taxon>Euteleostomi</taxon>
        <taxon>Actinopterygii</taxon>
        <taxon>Neopterygii</taxon>
        <taxon>Teleostei</taxon>
        <taxon>Protacanthopterygii</taxon>
        <taxon>Salmoniformes</taxon>
        <taxon>Salmonidae</taxon>
        <taxon>Salmoninae</taxon>
        <taxon>Hucho</taxon>
    </lineage>
</organism>
<keyword evidence="6" id="KW-0677">Repeat</keyword>
<proteinExistence type="predicted"/>
<dbReference type="FunFam" id="2.60.40.10:FF:000131">
    <property type="entry name" value="Plexin A2"/>
    <property type="match status" value="1"/>
</dbReference>
<evidence type="ECO:0000256" key="4">
    <source>
        <dbReference type="ARBA" id="ARBA00022692"/>
    </source>
</evidence>
<dbReference type="Proteomes" id="UP000314982">
    <property type="component" value="Unassembled WGS sequence"/>
</dbReference>
<evidence type="ECO:0000256" key="1">
    <source>
        <dbReference type="ARBA" id="ARBA00004251"/>
    </source>
</evidence>
<evidence type="ECO:0000256" key="7">
    <source>
        <dbReference type="ARBA" id="ARBA00022989"/>
    </source>
</evidence>
<dbReference type="Gene3D" id="2.60.40.10">
    <property type="entry name" value="Immunoglobulins"/>
    <property type="match status" value="1"/>
</dbReference>
<comment type="subcellular location">
    <subcellularLocation>
        <location evidence="1">Cell membrane</location>
        <topology evidence="1">Single-pass type I membrane protein</topology>
    </subcellularLocation>
</comment>
<protein>
    <recommendedName>
        <fullName evidence="11">Plexin TIG domain-containing protein</fullName>
    </recommendedName>
</protein>
<keyword evidence="7" id="KW-1133">Transmembrane helix</keyword>
<keyword evidence="3" id="KW-0597">Phosphoprotein</keyword>
<dbReference type="STRING" id="62062.ENSHHUP00000074123"/>
<sequence>MCSQKDRCERADEPYRFAAALSQCVKATVYPDSIAVSDPSMPLLVKVSDVPDLSAGITCSFGNLTEVEGQVSGNQILCVSPAAKDVPLIPTDQGRNTHMHTHIHTHTHTLCIWQGS</sequence>
<keyword evidence="2" id="KW-1003">Cell membrane</keyword>
<keyword evidence="4" id="KW-0812">Transmembrane</keyword>
<dbReference type="Ensembl" id="ENSHHUT00000076558.1">
    <property type="protein sequence ID" value="ENSHHUP00000074123.1"/>
    <property type="gene ID" value="ENSHHUG00000043490.1"/>
</dbReference>
<evidence type="ECO:0000313" key="12">
    <source>
        <dbReference type="Ensembl" id="ENSHHUP00000074123.1"/>
    </source>
</evidence>
<evidence type="ECO:0000256" key="2">
    <source>
        <dbReference type="ARBA" id="ARBA00022475"/>
    </source>
</evidence>
<dbReference type="InterPro" id="IPR041019">
    <property type="entry name" value="TIG1_plexin"/>
</dbReference>
<dbReference type="AlphaFoldDB" id="A0A4W5QK01"/>
<keyword evidence="8" id="KW-0472">Membrane</keyword>